<keyword evidence="3" id="KW-1185">Reference proteome</keyword>
<dbReference type="AlphaFoldDB" id="A0AA39IN72"/>
<reference evidence="2" key="1">
    <citation type="submission" date="2023-06" db="EMBL/GenBank/DDBJ databases">
        <title>Genomic analysis of the entomopathogenic nematode Steinernema hermaphroditum.</title>
        <authorList>
            <person name="Schwarz E.M."/>
            <person name="Heppert J.K."/>
            <person name="Baniya A."/>
            <person name="Schwartz H.T."/>
            <person name="Tan C.-H."/>
            <person name="Antoshechkin I."/>
            <person name="Sternberg P.W."/>
            <person name="Goodrich-Blair H."/>
            <person name="Dillman A.R."/>
        </authorList>
    </citation>
    <scope>NUCLEOTIDE SEQUENCE</scope>
    <source>
        <strain evidence="2">PS9179</strain>
        <tissue evidence="2">Whole animal</tissue>
    </source>
</reference>
<protein>
    <submittedName>
        <fullName evidence="2">Uncharacterized protein</fullName>
    </submittedName>
</protein>
<sequence>MDLLPYDLVDHLVQFLPRNDLETITNVACGRPELSNWQLMAEQHLEERYLLDIRIFVQDQNEPKSTAKRMKLEEGEEIDDKNEEIQVYVEKHRFTGELVGPWDFKKLQYASLRDVSISFHPWNVIFLLQQELIQAQGVLYLFAELALKMIQVVQKTFAKVDIRMTSNGTNLRIEDFIQDYVDQGTFVEHMRFSCGGFEKQRIFQKGIVSLFKERRRTPLTVQIPDNFLTHHNIQQILEHWKNSDGFVASHKDVKTLRLGALMSFISEWKDGSGDFVVGQLRKATVGLSFNVWQCINDNHQAFYVHPRANSRLKIQESRYDLYTMSVVPNDPETVKDWNLNLLFGAETINMDCLPFDLIDHLVHFLPLADVETITKAIHLAAWNEVAEDHLRERFILNVSVYLPCNDDSDQEESKDSNDSEYDEDEYDEDQDDQDDIPSKRPRLENEKKPAPFLMFVNKSLFNSRRPISHWNSRNWRYAWLKSVYFHSLQPYTSSPDENELYQPCELQDILRIISLPVAPISDTRSRSSLSLGWIRPTEMDSALNMLNVLQKTFTQTIFCNHGDGIDLKVEEFLSDYLDRETMARTCQHGVNGCVDREVEECKKILSEAAMKTLLARWREGSGEFVVEQIRRTNIKMDRCTAKKFSATRRHTTYPVFFAHPVVNARLKIHRFNVSDHIFRISVVPIDTEVVDDWNFDKLFELR</sequence>
<dbReference type="Proteomes" id="UP001175271">
    <property type="component" value="Unassembled WGS sequence"/>
</dbReference>
<feature type="compositionally biased region" description="Acidic residues" evidence="1">
    <location>
        <begin position="418"/>
        <end position="435"/>
    </location>
</feature>
<comment type="caution">
    <text evidence="2">The sequence shown here is derived from an EMBL/GenBank/DDBJ whole genome shotgun (WGS) entry which is preliminary data.</text>
</comment>
<evidence type="ECO:0000256" key="1">
    <source>
        <dbReference type="SAM" id="MobiDB-lite"/>
    </source>
</evidence>
<gene>
    <name evidence="2" type="ORF">QR680_010218</name>
</gene>
<proteinExistence type="predicted"/>
<feature type="region of interest" description="Disordered" evidence="1">
    <location>
        <begin position="406"/>
        <end position="444"/>
    </location>
</feature>
<evidence type="ECO:0000313" key="2">
    <source>
        <dbReference type="EMBL" id="KAK0427417.1"/>
    </source>
</evidence>
<organism evidence="2 3">
    <name type="scientific">Steinernema hermaphroditum</name>
    <dbReference type="NCBI Taxonomy" id="289476"/>
    <lineage>
        <taxon>Eukaryota</taxon>
        <taxon>Metazoa</taxon>
        <taxon>Ecdysozoa</taxon>
        <taxon>Nematoda</taxon>
        <taxon>Chromadorea</taxon>
        <taxon>Rhabditida</taxon>
        <taxon>Tylenchina</taxon>
        <taxon>Panagrolaimomorpha</taxon>
        <taxon>Strongyloidoidea</taxon>
        <taxon>Steinernematidae</taxon>
        <taxon>Steinernema</taxon>
    </lineage>
</organism>
<dbReference type="EMBL" id="JAUCMV010000001">
    <property type="protein sequence ID" value="KAK0427417.1"/>
    <property type="molecule type" value="Genomic_DNA"/>
</dbReference>
<evidence type="ECO:0000313" key="3">
    <source>
        <dbReference type="Proteomes" id="UP001175271"/>
    </source>
</evidence>
<accession>A0AA39IN72</accession>
<name>A0AA39IN72_9BILA</name>